<dbReference type="PRINTS" id="PR00463">
    <property type="entry name" value="EP450I"/>
</dbReference>
<keyword evidence="6" id="KW-1185">Reference proteome</keyword>
<evidence type="ECO:0000313" key="6">
    <source>
        <dbReference type="Proteomes" id="UP001352852"/>
    </source>
</evidence>
<dbReference type="InterPro" id="IPR001128">
    <property type="entry name" value="Cyt_P450"/>
</dbReference>
<comment type="caution">
    <text evidence="5">The sequence shown here is derived from an EMBL/GenBank/DDBJ whole genome shotgun (WGS) entry which is preliminary data.</text>
</comment>
<accession>A0ABU7E6K3</accession>
<dbReference type="InterPro" id="IPR050182">
    <property type="entry name" value="Cytochrome_P450_fam2"/>
</dbReference>
<dbReference type="Proteomes" id="UP001352852">
    <property type="component" value="Unassembled WGS sequence"/>
</dbReference>
<comment type="similarity">
    <text evidence="2">Belongs to the cytochrome P450 family.</text>
</comment>
<protein>
    <submittedName>
        <fullName evidence="5">Uncharacterized protein</fullName>
    </submittedName>
</protein>
<keyword evidence="3" id="KW-0479">Metal-binding</keyword>
<dbReference type="EMBL" id="JAHUTJ010043141">
    <property type="protein sequence ID" value="MED6281454.1"/>
    <property type="molecule type" value="Genomic_DNA"/>
</dbReference>
<sequence length="94" mass="10836">MLKNVMMTTRDVKDLIEKLRETLNPQICRGLVDCFLIRKQKEEDSYVEDTQFTEENLIYTVANLFSAGTDTTAATLRWGLLLMAKYPQIQGVVF</sequence>
<evidence type="ECO:0000256" key="4">
    <source>
        <dbReference type="ARBA" id="ARBA00023004"/>
    </source>
</evidence>
<dbReference type="Gene3D" id="1.10.630.10">
    <property type="entry name" value="Cytochrome P450"/>
    <property type="match status" value="1"/>
</dbReference>
<dbReference type="PANTHER" id="PTHR24300:SF319">
    <property type="entry name" value="CYTOCHROME P450, FAMILY 2, SUBFAMILY AC, POLYPEPTIDE 1"/>
    <property type="match status" value="1"/>
</dbReference>
<dbReference type="InterPro" id="IPR002401">
    <property type="entry name" value="Cyt_P450_E_grp-I"/>
</dbReference>
<comment type="cofactor">
    <cofactor evidence="1">
        <name>heme</name>
        <dbReference type="ChEBI" id="CHEBI:30413"/>
    </cofactor>
</comment>
<evidence type="ECO:0000313" key="5">
    <source>
        <dbReference type="EMBL" id="MED6281454.1"/>
    </source>
</evidence>
<dbReference type="InterPro" id="IPR036396">
    <property type="entry name" value="Cyt_P450_sf"/>
</dbReference>
<organism evidence="5 6">
    <name type="scientific">Characodon lateralis</name>
    <dbReference type="NCBI Taxonomy" id="208331"/>
    <lineage>
        <taxon>Eukaryota</taxon>
        <taxon>Metazoa</taxon>
        <taxon>Chordata</taxon>
        <taxon>Craniata</taxon>
        <taxon>Vertebrata</taxon>
        <taxon>Euteleostomi</taxon>
        <taxon>Actinopterygii</taxon>
        <taxon>Neopterygii</taxon>
        <taxon>Teleostei</taxon>
        <taxon>Neoteleostei</taxon>
        <taxon>Acanthomorphata</taxon>
        <taxon>Ovalentaria</taxon>
        <taxon>Atherinomorphae</taxon>
        <taxon>Cyprinodontiformes</taxon>
        <taxon>Goodeidae</taxon>
        <taxon>Characodon</taxon>
    </lineage>
</organism>
<keyword evidence="4" id="KW-0408">Iron</keyword>
<evidence type="ECO:0000256" key="1">
    <source>
        <dbReference type="ARBA" id="ARBA00001971"/>
    </source>
</evidence>
<evidence type="ECO:0000256" key="3">
    <source>
        <dbReference type="ARBA" id="ARBA00022723"/>
    </source>
</evidence>
<gene>
    <name evidence="5" type="ORF">CHARACLAT_021771</name>
</gene>
<dbReference type="Pfam" id="PF00067">
    <property type="entry name" value="p450"/>
    <property type="match status" value="1"/>
</dbReference>
<reference evidence="5 6" key="1">
    <citation type="submission" date="2021-06" db="EMBL/GenBank/DDBJ databases">
        <authorList>
            <person name="Palmer J.M."/>
        </authorList>
    </citation>
    <scope>NUCLEOTIDE SEQUENCE [LARGE SCALE GENOMIC DNA]</scope>
    <source>
        <strain evidence="5 6">CL_MEX2019</strain>
        <tissue evidence="5">Muscle</tissue>
    </source>
</reference>
<dbReference type="PANTHER" id="PTHR24300">
    <property type="entry name" value="CYTOCHROME P450 508A4-RELATED"/>
    <property type="match status" value="1"/>
</dbReference>
<name>A0ABU7E6K3_9TELE</name>
<proteinExistence type="inferred from homology"/>
<evidence type="ECO:0000256" key="2">
    <source>
        <dbReference type="ARBA" id="ARBA00010617"/>
    </source>
</evidence>
<dbReference type="SUPFAM" id="SSF48264">
    <property type="entry name" value="Cytochrome P450"/>
    <property type="match status" value="1"/>
</dbReference>